<name>A0A327KDW6_9BRAD</name>
<reference evidence="3 4" key="1">
    <citation type="submission" date="2017-07" db="EMBL/GenBank/DDBJ databases">
        <title>Draft Genome Sequences of Select Purple Nonsulfur Bacteria.</title>
        <authorList>
            <person name="Lasarre B."/>
            <person name="Mckinlay J.B."/>
        </authorList>
    </citation>
    <scope>NUCLEOTIDE SEQUENCE [LARGE SCALE GENOMIC DNA]</scope>
    <source>
        <strain evidence="3 4">DSM 11907</strain>
    </source>
</reference>
<feature type="transmembrane region" description="Helical" evidence="1">
    <location>
        <begin position="113"/>
        <end position="131"/>
    </location>
</feature>
<dbReference type="EMBL" id="NPEU01000214">
    <property type="protein sequence ID" value="RAI36557.1"/>
    <property type="molecule type" value="Genomic_DNA"/>
</dbReference>
<dbReference type="Proteomes" id="UP000248863">
    <property type="component" value="Unassembled WGS sequence"/>
</dbReference>
<feature type="transmembrane region" description="Helical" evidence="1">
    <location>
        <begin position="21"/>
        <end position="37"/>
    </location>
</feature>
<feature type="transmembrane region" description="Helical" evidence="1">
    <location>
        <begin position="90"/>
        <end position="107"/>
    </location>
</feature>
<protein>
    <recommendedName>
        <fullName evidence="2">DUF1468 domain-containing protein</fullName>
    </recommendedName>
</protein>
<gene>
    <name evidence="3" type="ORF">CH338_17420</name>
</gene>
<organism evidence="3 4">
    <name type="scientific">Rhodoplanes elegans</name>
    <dbReference type="NCBI Taxonomy" id="29408"/>
    <lineage>
        <taxon>Bacteria</taxon>
        <taxon>Pseudomonadati</taxon>
        <taxon>Pseudomonadota</taxon>
        <taxon>Alphaproteobacteria</taxon>
        <taxon>Hyphomicrobiales</taxon>
        <taxon>Nitrobacteraceae</taxon>
        <taxon>Rhodoplanes</taxon>
    </lineage>
</organism>
<dbReference type="Pfam" id="PF07331">
    <property type="entry name" value="TctB"/>
    <property type="match status" value="1"/>
</dbReference>
<dbReference type="RefSeq" id="WP_111358403.1">
    <property type="nucleotide sequence ID" value="NZ_NHSK01000097.1"/>
</dbReference>
<evidence type="ECO:0000313" key="3">
    <source>
        <dbReference type="EMBL" id="RAI36557.1"/>
    </source>
</evidence>
<feature type="transmembrane region" description="Helical" evidence="1">
    <location>
        <begin position="138"/>
        <end position="162"/>
    </location>
</feature>
<dbReference type="AlphaFoldDB" id="A0A327KDW6"/>
<feature type="domain" description="DUF1468" evidence="2">
    <location>
        <begin position="22"/>
        <end position="160"/>
    </location>
</feature>
<evidence type="ECO:0000259" key="2">
    <source>
        <dbReference type="Pfam" id="PF07331"/>
    </source>
</evidence>
<evidence type="ECO:0000256" key="1">
    <source>
        <dbReference type="SAM" id="Phobius"/>
    </source>
</evidence>
<dbReference type="InterPro" id="IPR009936">
    <property type="entry name" value="DUF1468"/>
</dbReference>
<proteinExistence type="predicted"/>
<keyword evidence="1" id="KW-0472">Membrane</keyword>
<evidence type="ECO:0000313" key="4">
    <source>
        <dbReference type="Proteomes" id="UP000248863"/>
    </source>
</evidence>
<comment type="caution">
    <text evidence="3">The sequence shown here is derived from an EMBL/GenBank/DDBJ whole genome shotgun (WGS) entry which is preliminary data.</text>
</comment>
<dbReference type="OrthoDB" id="5186924at2"/>
<accession>A0A327KDW6</accession>
<keyword evidence="4" id="KW-1185">Reference proteome</keyword>
<keyword evidence="1" id="KW-0812">Transmembrane</keyword>
<feature type="transmembrane region" description="Helical" evidence="1">
    <location>
        <begin position="57"/>
        <end position="78"/>
    </location>
</feature>
<sequence length="165" mass="17713">MTDTSGFPMTRPWRRLIHRDVLAGLLFVAIAGFGLWLSQDYPIGTARRMGTGYVPRLLCWILLGLGAVVAFRGFMAAGAERSEFPIGREAARPVILVFLALVVFGVSLERLGLVLSILLLVAIGTLAGRGLRVAEAALAAVFLVGLAWAVFIAGLGLTIPVWPVW</sequence>
<keyword evidence="1" id="KW-1133">Transmembrane helix</keyword>